<keyword evidence="1" id="KW-0812">Transmembrane</keyword>
<dbReference type="KEGG" id="avs:AWM76_03475"/>
<dbReference type="Proteomes" id="UP000066986">
    <property type="component" value="Chromosome"/>
</dbReference>
<feature type="transmembrane region" description="Helical" evidence="1">
    <location>
        <begin position="53"/>
        <end position="70"/>
    </location>
</feature>
<dbReference type="InterPro" id="IPR024515">
    <property type="entry name" value="DUF3397"/>
</dbReference>
<keyword evidence="1" id="KW-1133">Transmembrane helix</keyword>
<sequence>MTNLWLIQKTKERLTIMAFKWSEILFYLLPIVSLLLVGTVGKPYLYFNKRIKFAPIDVVFPILLVCLHFISKDLLLFSIIPHLVVVISLLAIGVLVWRFVRNQEVIVGKFYRMLVNIAFSFTFILYMLVTICRIIQVVTM</sequence>
<evidence type="ECO:0000313" key="2">
    <source>
        <dbReference type="EMBL" id="AMC00688.1"/>
    </source>
</evidence>
<organism evidence="2 3">
    <name type="scientific">Aerococcus viridans</name>
    <dbReference type="NCBI Taxonomy" id="1377"/>
    <lineage>
        <taxon>Bacteria</taxon>
        <taxon>Bacillati</taxon>
        <taxon>Bacillota</taxon>
        <taxon>Bacilli</taxon>
        <taxon>Lactobacillales</taxon>
        <taxon>Aerococcaceae</taxon>
        <taxon>Aerococcus</taxon>
    </lineage>
</organism>
<keyword evidence="1" id="KW-0472">Membrane</keyword>
<evidence type="ECO:0000313" key="3">
    <source>
        <dbReference type="Proteomes" id="UP000066986"/>
    </source>
</evidence>
<evidence type="ECO:0008006" key="4">
    <source>
        <dbReference type="Google" id="ProtNLM"/>
    </source>
</evidence>
<feature type="transmembrane region" description="Helical" evidence="1">
    <location>
        <begin position="112"/>
        <end position="136"/>
    </location>
</feature>
<feature type="transmembrane region" description="Helical" evidence="1">
    <location>
        <begin position="24"/>
        <end position="41"/>
    </location>
</feature>
<dbReference type="EMBL" id="CP014164">
    <property type="protein sequence ID" value="AMC00688.1"/>
    <property type="molecule type" value="Genomic_DNA"/>
</dbReference>
<dbReference type="AlphaFoldDB" id="A0AAU8U444"/>
<name>A0AAU8U444_9LACT</name>
<protein>
    <recommendedName>
        <fullName evidence="4">DUF3397 domain-containing protein</fullName>
    </recommendedName>
</protein>
<dbReference type="Pfam" id="PF11877">
    <property type="entry name" value="DUF3397"/>
    <property type="match status" value="1"/>
</dbReference>
<proteinExistence type="predicted"/>
<feature type="transmembrane region" description="Helical" evidence="1">
    <location>
        <begin position="76"/>
        <end position="100"/>
    </location>
</feature>
<accession>A0AAU8U444</accession>
<reference evidence="3" key="2">
    <citation type="submission" date="2016-01" db="EMBL/GenBank/DDBJ databases">
        <title>Six Aerococcus type strain genome sequencing and assembly using PacBio and Illumina Hiseq.</title>
        <authorList>
            <person name="Carkaci D."/>
            <person name="Dargis R."/>
            <person name="Nielsen X.C."/>
            <person name="Skovgaard O."/>
            <person name="Fuursted K."/>
            <person name="Christensen J.J."/>
        </authorList>
    </citation>
    <scope>NUCLEOTIDE SEQUENCE [LARGE SCALE GENOMIC DNA]</scope>
    <source>
        <strain evidence="3">CCUG4311</strain>
    </source>
</reference>
<evidence type="ECO:0000256" key="1">
    <source>
        <dbReference type="SAM" id="Phobius"/>
    </source>
</evidence>
<gene>
    <name evidence="2" type="ORF">AWM76_03475</name>
</gene>
<reference evidence="2 3" key="1">
    <citation type="journal article" date="2016" name="Genome Announc.">
        <title>Complete Genome Sequences of Aerococcus christensenii CCUG 28831T, Aerococcus sanguinicola CCUG 43001T, Aerococcus urinae CCUG 36881T, Aerococcus urinaeequi CCUG 28094T, Aerococcus urinaehominis CCUG 42038 BT, and Aerococcus viridans CCUG 4311T.</title>
        <authorList>
            <person name="Carkaci D."/>
            <person name="Dargis R."/>
            <person name="Nielsen X.C."/>
            <person name="Skovgaard O."/>
            <person name="Fuursted K."/>
            <person name="Christensen J.J."/>
        </authorList>
    </citation>
    <scope>NUCLEOTIDE SEQUENCE [LARGE SCALE GENOMIC DNA]</scope>
    <source>
        <strain evidence="2 3">CCUG4311</strain>
    </source>
</reference>